<reference evidence="3" key="1">
    <citation type="submission" date="2020-05" db="EMBL/GenBank/DDBJ databases">
        <title>Mycena genomes resolve the evolution of fungal bioluminescence.</title>
        <authorList>
            <person name="Tsai I.J."/>
        </authorList>
    </citation>
    <scope>NUCLEOTIDE SEQUENCE</scope>
    <source>
        <strain evidence="3">110903Hualien_Pintung</strain>
    </source>
</reference>
<dbReference type="EMBL" id="JACAZE010000001">
    <property type="protein sequence ID" value="KAF7322965.1"/>
    <property type="molecule type" value="Genomic_DNA"/>
</dbReference>
<feature type="coiled-coil region" evidence="1">
    <location>
        <begin position="281"/>
        <end position="315"/>
    </location>
</feature>
<comment type="caution">
    <text evidence="3">The sequence shown here is derived from an EMBL/GenBank/DDBJ whole genome shotgun (WGS) entry which is preliminary data.</text>
</comment>
<proteinExistence type="predicted"/>
<evidence type="ECO:0000256" key="1">
    <source>
        <dbReference type="SAM" id="Coils"/>
    </source>
</evidence>
<keyword evidence="4" id="KW-1185">Reference proteome</keyword>
<gene>
    <name evidence="3" type="ORF">HMN09_00076100</name>
</gene>
<dbReference type="AlphaFoldDB" id="A0A8H6TSK7"/>
<sequence length="583" mass="64413">MLKTTPSKTLPKRLSVFIHDSPSKIVLEESSPLVLNDSPTTYSPQAALKTPRPRSLHVQRSPRARPKSYGGGLTVEALELVLDFESRIAEMESRHRQVVAELEEARDALNNERANRRSSNRFSTLSHARFSSVSSSATAASDSPVGKDGVDDVEYERRLRTELQDTLKKIRAQNDTITRSLRQQEESCASLSASLEEERRSRKAAEEEVGRLSAVNVTLFEHNKLLAGRDAALQEDISALTSRAEAEGTLRAALEAELDRIAASPPTPLPLDVDESVADSLSSAREELQIATERLSTAEEECIALRQRVAALQQQLVMCVDSSSQALEFERELRADMEERSRLLADENSALKTRLDSLEEVFPSGHAPDAWIKRSPPKRRPISIRVDKRLSTVSIPKTPKLERYRDVATSRRMREHKRRRLAAAGTEAAPRRAAIAAPALSTTPAVSTFVIPAAFPIRPVVVRASSLPTTPAPDSACSDATKVASPVSSISSSRRKSKRAAVTHMSAIVAATLSKHTPEWSRFKTDSSIFVDINSSIDEPMQRVHQQQHASPVKPKRDLRTFLLRTSTTLFIDPPELTDDNLV</sequence>
<feature type="coiled-coil region" evidence="1">
    <location>
        <begin position="88"/>
        <end position="119"/>
    </location>
</feature>
<evidence type="ECO:0000313" key="3">
    <source>
        <dbReference type="EMBL" id="KAF7322965.1"/>
    </source>
</evidence>
<feature type="region of interest" description="Disordered" evidence="2">
    <location>
        <begin position="36"/>
        <end position="70"/>
    </location>
</feature>
<dbReference type="Proteomes" id="UP000613580">
    <property type="component" value="Unassembled WGS sequence"/>
</dbReference>
<organism evidence="3 4">
    <name type="scientific">Mycena chlorophos</name>
    <name type="common">Agaric fungus</name>
    <name type="synonym">Agaricus chlorophos</name>
    <dbReference type="NCBI Taxonomy" id="658473"/>
    <lineage>
        <taxon>Eukaryota</taxon>
        <taxon>Fungi</taxon>
        <taxon>Dikarya</taxon>
        <taxon>Basidiomycota</taxon>
        <taxon>Agaricomycotina</taxon>
        <taxon>Agaricomycetes</taxon>
        <taxon>Agaricomycetidae</taxon>
        <taxon>Agaricales</taxon>
        <taxon>Marasmiineae</taxon>
        <taxon>Mycenaceae</taxon>
        <taxon>Mycena</taxon>
    </lineage>
</organism>
<evidence type="ECO:0000256" key="2">
    <source>
        <dbReference type="SAM" id="MobiDB-lite"/>
    </source>
</evidence>
<name>A0A8H6TSK7_MYCCL</name>
<accession>A0A8H6TSK7</accession>
<protein>
    <submittedName>
        <fullName evidence="3">Uncharacterized protein</fullName>
    </submittedName>
</protein>
<feature type="compositionally biased region" description="Basic residues" evidence="2">
    <location>
        <begin position="51"/>
        <end position="66"/>
    </location>
</feature>
<keyword evidence="1" id="KW-0175">Coiled coil</keyword>
<dbReference type="OrthoDB" id="2895477at2759"/>
<feature type="coiled-coil region" evidence="1">
    <location>
        <begin position="167"/>
        <end position="215"/>
    </location>
</feature>
<evidence type="ECO:0000313" key="4">
    <source>
        <dbReference type="Proteomes" id="UP000613580"/>
    </source>
</evidence>